<feature type="region of interest" description="Disordered" evidence="1">
    <location>
        <begin position="412"/>
        <end position="583"/>
    </location>
</feature>
<feature type="compositionally biased region" description="Basic and acidic residues" evidence="1">
    <location>
        <begin position="295"/>
        <end position="308"/>
    </location>
</feature>
<accession>A0A9P6FVQ6</accession>
<feature type="compositionally biased region" description="Basic and acidic residues" evidence="1">
    <location>
        <begin position="429"/>
        <end position="440"/>
    </location>
</feature>
<feature type="compositionally biased region" description="Low complexity" evidence="1">
    <location>
        <begin position="70"/>
        <end position="79"/>
    </location>
</feature>
<evidence type="ECO:0000256" key="1">
    <source>
        <dbReference type="SAM" id="MobiDB-lite"/>
    </source>
</evidence>
<feature type="compositionally biased region" description="Basic and acidic residues" evidence="1">
    <location>
        <begin position="95"/>
        <end position="138"/>
    </location>
</feature>
<feature type="compositionally biased region" description="Polar residues" evidence="1">
    <location>
        <begin position="10"/>
        <end position="25"/>
    </location>
</feature>
<dbReference type="AlphaFoldDB" id="A0A9P6FVQ6"/>
<gene>
    <name evidence="2" type="ORF">BGW38_000422</name>
</gene>
<feature type="compositionally biased region" description="Polar residues" evidence="1">
    <location>
        <begin position="169"/>
        <end position="183"/>
    </location>
</feature>
<feature type="compositionally biased region" description="Acidic residues" evidence="1">
    <location>
        <begin position="562"/>
        <end position="583"/>
    </location>
</feature>
<feature type="compositionally biased region" description="Polar residues" evidence="1">
    <location>
        <begin position="512"/>
        <end position="528"/>
    </location>
</feature>
<dbReference type="Proteomes" id="UP000780801">
    <property type="component" value="Unassembled WGS sequence"/>
</dbReference>
<organism evidence="2 3">
    <name type="scientific">Lunasporangiospora selenospora</name>
    <dbReference type="NCBI Taxonomy" id="979761"/>
    <lineage>
        <taxon>Eukaryota</taxon>
        <taxon>Fungi</taxon>
        <taxon>Fungi incertae sedis</taxon>
        <taxon>Mucoromycota</taxon>
        <taxon>Mortierellomycotina</taxon>
        <taxon>Mortierellomycetes</taxon>
        <taxon>Mortierellales</taxon>
        <taxon>Mortierellaceae</taxon>
        <taxon>Lunasporangiospora</taxon>
    </lineage>
</organism>
<feature type="compositionally biased region" description="Polar residues" evidence="1">
    <location>
        <begin position="209"/>
        <end position="236"/>
    </location>
</feature>
<keyword evidence="3" id="KW-1185">Reference proteome</keyword>
<feature type="non-terminal residue" evidence="2">
    <location>
        <position position="1"/>
    </location>
</feature>
<reference evidence="2" key="1">
    <citation type="journal article" date="2020" name="Fungal Divers.">
        <title>Resolving the Mortierellaceae phylogeny through synthesis of multi-gene phylogenetics and phylogenomics.</title>
        <authorList>
            <person name="Vandepol N."/>
            <person name="Liber J."/>
            <person name="Desiro A."/>
            <person name="Na H."/>
            <person name="Kennedy M."/>
            <person name="Barry K."/>
            <person name="Grigoriev I.V."/>
            <person name="Miller A.N."/>
            <person name="O'Donnell K."/>
            <person name="Stajich J.E."/>
            <person name="Bonito G."/>
        </authorList>
    </citation>
    <scope>NUCLEOTIDE SEQUENCE</scope>
    <source>
        <strain evidence="2">KOD1015</strain>
    </source>
</reference>
<sequence>MLPTAPTPRGTASATPAPRPTSSTRKPILIVSSDDSENDSANSLNGKKKKKRSIRAEKFSELSMAGTFLNNKASGSSKNAKSRDSHPQQNQPKQENPKQDKPKQDRPKLDKPKQDKPKQDKPKQDKPKQDKPKSRGLQERTTLTLAQRENVISAEPSPTSSTHSKESTRSNITPNINDTSLDQPKSREVTGITKQSPPHSDSLPKADSTENSIAQKLLSSIVPSSSHELTPEQPSKTSKEPLHRSSTMSSITGSPTRMAKRRVSLSDILAPTPVYWARTPPLEAFKKLKRVPTSRSHEEEVASLKERLNQLPSASSHSPGKPKHMNDIILEMLGTSSGPNFESVNRAAAAAAAAAAAEEEDDVLDSQDPISPIKSLQNRMMSAARQQGFSRHNSAHELGMLGRRRHGRERMGFTKPVLSTPLHQISSSKESREDVMEMIKRVRSRLLPSSQTTKDTDTPPCPRFTSYLSDSNLQMNDDDLEELTQLEQETVSSAFASSSAASQSSYSAHSSFQTPISGVRSQTITSATGGEAVEESSRLTVLTPEPLQGTPNQDSEARVAEDEFSDLEDFDDGFDFEEEPESK</sequence>
<evidence type="ECO:0000313" key="3">
    <source>
        <dbReference type="Proteomes" id="UP000780801"/>
    </source>
</evidence>
<feature type="compositionally biased region" description="Low complexity" evidence="1">
    <location>
        <begin position="485"/>
        <end position="511"/>
    </location>
</feature>
<feature type="compositionally biased region" description="Polar residues" evidence="1">
    <location>
        <begin position="466"/>
        <end position="475"/>
    </location>
</feature>
<feature type="compositionally biased region" description="Polar residues" evidence="1">
    <location>
        <begin position="244"/>
        <end position="255"/>
    </location>
</feature>
<dbReference type="OrthoDB" id="6513042at2759"/>
<feature type="region of interest" description="Disordered" evidence="1">
    <location>
        <begin position="290"/>
        <end position="324"/>
    </location>
</feature>
<comment type="caution">
    <text evidence="2">The sequence shown here is derived from an EMBL/GenBank/DDBJ whole genome shotgun (WGS) entry which is preliminary data.</text>
</comment>
<proteinExistence type="predicted"/>
<name>A0A9P6FVQ6_9FUNG</name>
<protein>
    <submittedName>
        <fullName evidence="2">Uncharacterized protein</fullName>
    </submittedName>
</protein>
<dbReference type="EMBL" id="JAABOA010001112">
    <property type="protein sequence ID" value="KAF9582274.1"/>
    <property type="molecule type" value="Genomic_DNA"/>
</dbReference>
<evidence type="ECO:0000313" key="2">
    <source>
        <dbReference type="EMBL" id="KAF9582274.1"/>
    </source>
</evidence>
<feature type="region of interest" description="Disordered" evidence="1">
    <location>
        <begin position="1"/>
        <end position="259"/>
    </location>
</feature>